<protein>
    <submittedName>
        <fullName evidence="12">Methionine import ATP-binding protein MetN</fullName>
        <ecNumber evidence="12">3.6.3.-</ecNumber>
    </submittedName>
</protein>
<evidence type="ECO:0000313" key="12">
    <source>
        <dbReference type="EMBL" id="KJL35453.1"/>
    </source>
</evidence>
<proteinExistence type="inferred from homology"/>
<keyword evidence="13" id="KW-1185">Reference proteome</keyword>
<keyword evidence="4" id="KW-0547">Nucleotide-binding</keyword>
<dbReference type="InterPro" id="IPR027417">
    <property type="entry name" value="P-loop_NTPase"/>
</dbReference>
<evidence type="ECO:0000313" key="13">
    <source>
        <dbReference type="Proteomes" id="UP000033740"/>
    </source>
</evidence>
<dbReference type="InterPro" id="IPR003593">
    <property type="entry name" value="AAA+_ATPase"/>
</dbReference>
<feature type="domain" description="ABC transporter" evidence="11">
    <location>
        <begin position="5"/>
        <end position="251"/>
    </location>
</feature>
<keyword evidence="8" id="KW-0472">Membrane</keyword>
<evidence type="ECO:0000259" key="11">
    <source>
        <dbReference type="PROSITE" id="PS50893"/>
    </source>
</evidence>
<keyword evidence="12" id="KW-0378">Hydrolase</keyword>
<dbReference type="STRING" id="582680.RS86_00449"/>
<dbReference type="GO" id="GO:0005886">
    <property type="term" value="C:plasma membrane"/>
    <property type="evidence" value="ECO:0007669"/>
    <property type="project" value="UniProtKB-ARBA"/>
</dbReference>
<keyword evidence="3" id="KW-1003">Cell membrane</keyword>
<keyword evidence="2" id="KW-0813">Transport</keyword>
<evidence type="ECO:0000256" key="3">
    <source>
        <dbReference type="ARBA" id="ARBA00022475"/>
    </source>
</evidence>
<sequence>MASVISFDAVSKAYPAGGSGRSRASGGFVAVEDASFTVEPGSIVGVIGYSGAGKSTLVRLINGLERPSSGAVSVLGVDVGSASTAELRGLRGRIGMIFQQFNLFHARTVRGNVAYPLRVAGWSRADIDARVTELLDFVGLTDKAGQRPRRLSGGQKQRVGIARAIATSPELLLADEATSALDPQTTAEVLDLLREINRRLGITMVVITHQISIVHELCDRVIVMDQGRIVDHGDTYRVFAHPRAALTARFVDAVTQGVPQGETREALRVRGGELLSVDVNEVTSDDVTAVLDRHGVRGTVVYGGVTDIRGQQLGTLTYRIDADRAVVARIAVELSARTRAVLLEDDRVVEDAVPTPGDPR</sequence>
<dbReference type="InterPro" id="IPR003439">
    <property type="entry name" value="ABC_transporter-like_ATP-bd"/>
</dbReference>
<evidence type="ECO:0000256" key="10">
    <source>
        <dbReference type="ARBA" id="ARBA00063837"/>
    </source>
</evidence>
<comment type="caution">
    <text evidence="12">The sequence shown here is derived from an EMBL/GenBank/DDBJ whole genome shotgun (WGS) entry which is preliminary data.</text>
</comment>
<dbReference type="GO" id="GO:0016887">
    <property type="term" value="F:ATP hydrolysis activity"/>
    <property type="evidence" value="ECO:0007669"/>
    <property type="project" value="InterPro"/>
</dbReference>
<dbReference type="SUPFAM" id="SSF52540">
    <property type="entry name" value="P-loop containing nucleoside triphosphate hydrolases"/>
    <property type="match status" value="1"/>
</dbReference>
<evidence type="ECO:0000256" key="9">
    <source>
        <dbReference type="ARBA" id="ARBA00054718"/>
    </source>
</evidence>
<dbReference type="PANTHER" id="PTHR43166">
    <property type="entry name" value="AMINO ACID IMPORT ATP-BINDING PROTEIN"/>
    <property type="match status" value="1"/>
</dbReference>
<dbReference type="PATRIC" id="fig|582680.6.peg.461"/>
<dbReference type="Pfam" id="PF00005">
    <property type="entry name" value="ABC_tran"/>
    <property type="match status" value="1"/>
</dbReference>
<evidence type="ECO:0000256" key="6">
    <source>
        <dbReference type="ARBA" id="ARBA00022967"/>
    </source>
</evidence>
<evidence type="ECO:0000256" key="4">
    <source>
        <dbReference type="ARBA" id="ARBA00022741"/>
    </source>
</evidence>
<dbReference type="RefSeq" id="WP_045270596.1">
    <property type="nucleotide sequence ID" value="NZ_JYIX01000023.1"/>
</dbReference>
<dbReference type="InterPro" id="IPR050086">
    <property type="entry name" value="MetN_ABC_transporter-like"/>
</dbReference>
<evidence type="ECO:0000256" key="5">
    <source>
        <dbReference type="ARBA" id="ARBA00022840"/>
    </source>
</evidence>
<keyword evidence="6" id="KW-1278">Translocase</keyword>
<dbReference type="SMART" id="SM00382">
    <property type="entry name" value="AAA"/>
    <property type="match status" value="1"/>
</dbReference>
<dbReference type="GO" id="GO:0005524">
    <property type="term" value="F:ATP binding"/>
    <property type="evidence" value="ECO:0007669"/>
    <property type="project" value="UniProtKB-KW"/>
</dbReference>
<dbReference type="Proteomes" id="UP000033740">
    <property type="component" value="Unassembled WGS sequence"/>
</dbReference>
<reference evidence="12 13" key="1">
    <citation type="submission" date="2015-02" db="EMBL/GenBank/DDBJ databases">
        <title>Draft genome sequences of ten Microbacterium spp. with emphasis on heavy metal contaminated environments.</title>
        <authorList>
            <person name="Corretto E."/>
        </authorList>
    </citation>
    <scope>NUCLEOTIDE SEQUENCE [LARGE SCALE GENOMIC DNA]</scope>
    <source>
        <strain evidence="12 13">ARN176</strain>
    </source>
</reference>
<dbReference type="PROSITE" id="PS50893">
    <property type="entry name" value="ABC_TRANSPORTER_2"/>
    <property type="match status" value="1"/>
</dbReference>
<gene>
    <name evidence="12" type="primary">metN_1</name>
    <name evidence="12" type="ORF">RS86_00449</name>
</gene>
<comment type="subunit">
    <text evidence="10">Homodimer. Forms a membrane-associated complex with FtsX.</text>
</comment>
<dbReference type="InterPro" id="IPR017871">
    <property type="entry name" value="ABC_transporter-like_CS"/>
</dbReference>
<evidence type="ECO:0000256" key="2">
    <source>
        <dbReference type="ARBA" id="ARBA00022448"/>
    </source>
</evidence>
<evidence type="ECO:0000256" key="1">
    <source>
        <dbReference type="ARBA" id="ARBA00005417"/>
    </source>
</evidence>
<accession>A0A0F0LQM4</accession>
<dbReference type="GO" id="GO:0006865">
    <property type="term" value="P:amino acid transport"/>
    <property type="evidence" value="ECO:0007669"/>
    <property type="project" value="UniProtKB-KW"/>
</dbReference>
<dbReference type="InterPro" id="IPR041701">
    <property type="entry name" value="MetN_ABC"/>
</dbReference>
<name>A0A0F0LQM4_9MICO</name>
<dbReference type="PANTHER" id="PTHR43166:SF30">
    <property type="entry name" value="METHIONINE IMPORT ATP-BINDING PROTEIN METN"/>
    <property type="match status" value="1"/>
</dbReference>
<dbReference type="Gene3D" id="3.40.50.300">
    <property type="entry name" value="P-loop containing nucleotide triphosphate hydrolases"/>
    <property type="match status" value="1"/>
</dbReference>
<comment type="function">
    <text evidence="9">Part of the ABC transporter FtsEX involved in cellular division. Has ATPase activity.</text>
</comment>
<keyword evidence="5 12" id="KW-0067">ATP-binding</keyword>
<dbReference type="PROSITE" id="PS00211">
    <property type="entry name" value="ABC_TRANSPORTER_1"/>
    <property type="match status" value="1"/>
</dbReference>
<dbReference type="EMBL" id="JYIX01000023">
    <property type="protein sequence ID" value="KJL35453.1"/>
    <property type="molecule type" value="Genomic_DNA"/>
</dbReference>
<comment type="similarity">
    <text evidence="1">Belongs to the ABC transporter superfamily.</text>
</comment>
<evidence type="ECO:0000256" key="8">
    <source>
        <dbReference type="ARBA" id="ARBA00023136"/>
    </source>
</evidence>
<evidence type="ECO:0000256" key="7">
    <source>
        <dbReference type="ARBA" id="ARBA00022970"/>
    </source>
</evidence>
<dbReference type="CDD" id="cd03258">
    <property type="entry name" value="ABC_MetN_methionine_transporter"/>
    <property type="match status" value="1"/>
</dbReference>
<dbReference type="EC" id="3.6.3.-" evidence="12"/>
<dbReference type="AlphaFoldDB" id="A0A0F0LQM4"/>
<keyword evidence="7" id="KW-0029">Amino-acid transport</keyword>
<organism evidence="12 13">
    <name type="scientific">Microbacterium azadirachtae</name>
    <dbReference type="NCBI Taxonomy" id="582680"/>
    <lineage>
        <taxon>Bacteria</taxon>
        <taxon>Bacillati</taxon>
        <taxon>Actinomycetota</taxon>
        <taxon>Actinomycetes</taxon>
        <taxon>Micrococcales</taxon>
        <taxon>Microbacteriaceae</taxon>
        <taxon>Microbacterium</taxon>
    </lineage>
</organism>
<dbReference type="FunFam" id="3.40.50.300:FF:000056">
    <property type="entry name" value="Cell division ATP-binding protein FtsE"/>
    <property type="match status" value="1"/>
</dbReference>